<protein>
    <submittedName>
        <fullName evidence="8">Integral membrane protein</fullName>
    </submittedName>
</protein>
<feature type="transmembrane region" description="Helical" evidence="6">
    <location>
        <begin position="54"/>
        <end position="77"/>
    </location>
</feature>
<dbReference type="Pfam" id="PF20684">
    <property type="entry name" value="Fung_rhodopsin"/>
    <property type="match status" value="1"/>
</dbReference>
<organism evidence="8 9">
    <name type="scientific">Aspergillus sclerotiicarbonarius (strain CBS 121057 / IBT 28362)</name>
    <dbReference type="NCBI Taxonomy" id="1448318"/>
    <lineage>
        <taxon>Eukaryota</taxon>
        <taxon>Fungi</taxon>
        <taxon>Dikarya</taxon>
        <taxon>Ascomycota</taxon>
        <taxon>Pezizomycotina</taxon>
        <taxon>Eurotiomycetes</taxon>
        <taxon>Eurotiomycetidae</taxon>
        <taxon>Eurotiales</taxon>
        <taxon>Aspergillaceae</taxon>
        <taxon>Aspergillus</taxon>
        <taxon>Aspergillus subgen. Circumdati</taxon>
    </lineage>
</organism>
<proteinExistence type="inferred from homology"/>
<dbReference type="OrthoDB" id="10017208at2759"/>
<keyword evidence="9" id="KW-1185">Reference proteome</keyword>
<feature type="domain" description="Rhodopsin" evidence="7">
    <location>
        <begin position="38"/>
        <end position="274"/>
    </location>
</feature>
<dbReference type="AlphaFoldDB" id="A0A319DZF7"/>
<evidence type="ECO:0000256" key="3">
    <source>
        <dbReference type="ARBA" id="ARBA00022989"/>
    </source>
</evidence>
<comment type="subcellular location">
    <subcellularLocation>
        <location evidence="1">Membrane</location>
        <topology evidence="1">Multi-pass membrane protein</topology>
    </subcellularLocation>
</comment>
<dbReference type="InterPro" id="IPR049326">
    <property type="entry name" value="Rhodopsin_dom_fungi"/>
</dbReference>
<dbReference type="STRING" id="1448318.A0A319DZF7"/>
<dbReference type="EMBL" id="KZ826383">
    <property type="protein sequence ID" value="PYI03201.1"/>
    <property type="molecule type" value="Genomic_DNA"/>
</dbReference>
<dbReference type="Proteomes" id="UP000248423">
    <property type="component" value="Unassembled WGS sequence"/>
</dbReference>
<evidence type="ECO:0000313" key="9">
    <source>
        <dbReference type="Proteomes" id="UP000248423"/>
    </source>
</evidence>
<keyword evidence="3 6" id="KW-1133">Transmembrane helix</keyword>
<dbReference type="GO" id="GO:0016020">
    <property type="term" value="C:membrane"/>
    <property type="evidence" value="ECO:0007669"/>
    <property type="project" value="UniProtKB-SubCell"/>
</dbReference>
<keyword evidence="4 6" id="KW-0472">Membrane</keyword>
<feature type="transmembrane region" description="Helical" evidence="6">
    <location>
        <begin position="97"/>
        <end position="119"/>
    </location>
</feature>
<name>A0A319DZF7_ASPSB</name>
<sequence length="356" mass="38625">MATMAHAEHLGYNHDNLRHVVITATCFALSISTISVALRLLCRKITGTKVFLDDYLIIVALAFLYGVSVAGVVLLYNGLGTHIYFVPAADLVLYLKVLATGSFMYPLCIAFTKLSILALYKRIFSIRPMILAANTVGSLVILWCFGVCLIGTVTCIPLQKLWDPSIPGGCINLAKFYYGLQIPNIATDAIILVLPMKHVWELQVPRSQKVMLTGIFLLGALTLAFDIVRLVTLIELSKAGSDITYNQVPASVWTCIEPCVGITAACLSNMRPLFLMLTRIPLKIPSLSSQTSTTATGEVNRSKIVFTRTVRVASSHGEHGDDHSSAPSRLHRFPYIGRAPSVSISIGGAVDAGSRT</sequence>
<evidence type="ECO:0000259" key="7">
    <source>
        <dbReference type="Pfam" id="PF20684"/>
    </source>
</evidence>
<evidence type="ECO:0000313" key="8">
    <source>
        <dbReference type="EMBL" id="PYI03201.1"/>
    </source>
</evidence>
<feature type="transmembrane region" description="Helical" evidence="6">
    <location>
        <begin position="131"/>
        <end position="156"/>
    </location>
</feature>
<evidence type="ECO:0000256" key="6">
    <source>
        <dbReference type="SAM" id="Phobius"/>
    </source>
</evidence>
<evidence type="ECO:0000256" key="5">
    <source>
        <dbReference type="ARBA" id="ARBA00038359"/>
    </source>
</evidence>
<evidence type="ECO:0000256" key="4">
    <source>
        <dbReference type="ARBA" id="ARBA00023136"/>
    </source>
</evidence>
<dbReference type="VEuPathDB" id="FungiDB:BO78DRAFT_375511"/>
<feature type="transmembrane region" description="Helical" evidence="6">
    <location>
        <begin position="215"/>
        <end position="234"/>
    </location>
</feature>
<keyword evidence="2 6" id="KW-0812">Transmembrane</keyword>
<reference evidence="8 9" key="1">
    <citation type="submission" date="2018-02" db="EMBL/GenBank/DDBJ databases">
        <title>The genomes of Aspergillus section Nigri reveals drivers in fungal speciation.</title>
        <authorList>
            <consortium name="DOE Joint Genome Institute"/>
            <person name="Vesth T.C."/>
            <person name="Nybo J."/>
            <person name="Theobald S."/>
            <person name="Brandl J."/>
            <person name="Frisvad J.C."/>
            <person name="Nielsen K.F."/>
            <person name="Lyhne E.K."/>
            <person name="Kogle M.E."/>
            <person name="Kuo A."/>
            <person name="Riley R."/>
            <person name="Clum A."/>
            <person name="Nolan M."/>
            <person name="Lipzen A."/>
            <person name="Salamov A."/>
            <person name="Henrissat B."/>
            <person name="Wiebenga A."/>
            <person name="De vries R.P."/>
            <person name="Grigoriev I.V."/>
            <person name="Mortensen U.H."/>
            <person name="Andersen M.R."/>
            <person name="Baker S.E."/>
        </authorList>
    </citation>
    <scope>NUCLEOTIDE SEQUENCE [LARGE SCALE GENOMIC DNA]</scope>
    <source>
        <strain evidence="8 9">CBS 121057</strain>
    </source>
</reference>
<evidence type="ECO:0000256" key="1">
    <source>
        <dbReference type="ARBA" id="ARBA00004141"/>
    </source>
</evidence>
<gene>
    <name evidence="8" type="ORF">BO78DRAFT_375511</name>
</gene>
<dbReference type="PANTHER" id="PTHR33048">
    <property type="entry name" value="PTH11-LIKE INTEGRAL MEMBRANE PROTEIN (AFU_ORTHOLOGUE AFUA_5G11245)"/>
    <property type="match status" value="1"/>
</dbReference>
<accession>A0A319DZF7</accession>
<evidence type="ECO:0000256" key="2">
    <source>
        <dbReference type="ARBA" id="ARBA00022692"/>
    </source>
</evidence>
<feature type="transmembrane region" description="Helical" evidence="6">
    <location>
        <begin position="20"/>
        <end position="42"/>
    </location>
</feature>
<comment type="similarity">
    <text evidence="5">Belongs to the SAT4 family.</text>
</comment>
<dbReference type="InterPro" id="IPR052337">
    <property type="entry name" value="SAT4-like"/>
</dbReference>
<dbReference type="PANTHER" id="PTHR33048:SF47">
    <property type="entry name" value="INTEGRAL MEMBRANE PROTEIN-RELATED"/>
    <property type="match status" value="1"/>
</dbReference>